<keyword evidence="7" id="KW-1185">Reference proteome</keyword>
<dbReference type="GO" id="GO:0043565">
    <property type="term" value="F:sequence-specific DNA binding"/>
    <property type="evidence" value="ECO:0007669"/>
    <property type="project" value="TreeGrafter"/>
</dbReference>
<dbReference type="CDD" id="cd08432">
    <property type="entry name" value="PBP2_GcdR_TrpI_HvrB_AmpR_like"/>
    <property type="match status" value="1"/>
</dbReference>
<keyword evidence="3" id="KW-0238">DNA-binding</keyword>
<reference evidence="6 7" key="1">
    <citation type="submission" date="2020-08" db="EMBL/GenBank/DDBJ databases">
        <title>Pseudomonas sp. nov.</title>
        <authorList>
            <person name="Gieschler S."/>
            <person name="Fiedler G."/>
            <person name="Brinks E."/>
            <person name="Boehnlein C."/>
            <person name="Franz C.M.A.P."/>
            <person name="Kabisch J."/>
        </authorList>
    </citation>
    <scope>NUCLEOTIDE SEQUENCE [LARGE SCALE GENOMIC DNA]</scope>
    <source>
        <strain evidence="6 7">MBT-1</strain>
    </source>
</reference>
<dbReference type="GO" id="GO:0006351">
    <property type="term" value="P:DNA-templated transcription"/>
    <property type="evidence" value="ECO:0007669"/>
    <property type="project" value="TreeGrafter"/>
</dbReference>
<organism evidence="6 7">
    <name type="scientific">Pseudomonas kielensis</name>
    <dbReference type="NCBI Taxonomy" id="2762577"/>
    <lineage>
        <taxon>Bacteria</taxon>
        <taxon>Pseudomonadati</taxon>
        <taxon>Pseudomonadota</taxon>
        <taxon>Gammaproteobacteria</taxon>
        <taxon>Pseudomonadales</taxon>
        <taxon>Pseudomonadaceae</taxon>
        <taxon>Pseudomonas</taxon>
    </lineage>
</organism>
<dbReference type="InterPro" id="IPR036390">
    <property type="entry name" value="WH_DNA-bd_sf"/>
</dbReference>
<evidence type="ECO:0000259" key="5">
    <source>
        <dbReference type="PROSITE" id="PS50931"/>
    </source>
</evidence>
<evidence type="ECO:0000256" key="3">
    <source>
        <dbReference type="ARBA" id="ARBA00023125"/>
    </source>
</evidence>
<dbReference type="EMBL" id="JACMYG010000018">
    <property type="protein sequence ID" value="MBC2691520.1"/>
    <property type="molecule type" value="Genomic_DNA"/>
</dbReference>
<evidence type="ECO:0000256" key="4">
    <source>
        <dbReference type="ARBA" id="ARBA00023163"/>
    </source>
</evidence>
<dbReference type="RefSeq" id="WP_185818655.1">
    <property type="nucleotide sequence ID" value="NZ_JACMYG010000018.1"/>
</dbReference>
<keyword evidence="2" id="KW-0805">Transcription regulation</keyword>
<dbReference type="PANTHER" id="PTHR30537">
    <property type="entry name" value="HTH-TYPE TRANSCRIPTIONAL REGULATOR"/>
    <property type="match status" value="1"/>
</dbReference>
<comment type="similarity">
    <text evidence="1">Belongs to the LysR transcriptional regulatory family.</text>
</comment>
<proteinExistence type="inferred from homology"/>
<dbReference type="Gene3D" id="1.10.10.10">
    <property type="entry name" value="Winged helix-like DNA-binding domain superfamily/Winged helix DNA-binding domain"/>
    <property type="match status" value="1"/>
</dbReference>
<dbReference type="InterPro" id="IPR005119">
    <property type="entry name" value="LysR_subst-bd"/>
</dbReference>
<dbReference type="Gene3D" id="3.40.190.10">
    <property type="entry name" value="Periplasmic binding protein-like II"/>
    <property type="match status" value="2"/>
</dbReference>
<dbReference type="InterPro" id="IPR000847">
    <property type="entry name" value="LysR_HTH_N"/>
</dbReference>
<dbReference type="SUPFAM" id="SSF53850">
    <property type="entry name" value="Periplasmic binding protein-like II"/>
    <property type="match status" value="1"/>
</dbReference>
<evidence type="ECO:0000256" key="1">
    <source>
        <dbReference type="ARBA" id="ARBA00009437"/>
    </source>
</evidence>
<sequence>MPLPPLHAFRVFECVARLGHVGAAAAELHVTPGAVSQQIRMLQSTLGIDLFCKQGRHLVLTQSGLALQRSVSRGIQEITEGVRLISQDHFKVPPAKVLTISTEPIFGASWLMPRLFAFRAKHPHIKLRVISADGLDLVDWRRADIAVLYDAPIWEGFWWRPLQPLHMFPVCCPQLLRGQHALRQPSDLGHHRLLHEDDGSQWRRWLLEAGLPYPGDADVHIEDLGIALQAARDGYGVALSDEINSSRDLEEGRLVQPFAMKVPAGMDYYCVCNEESRGVPEIVLLIDWLLEQAKATPLYLHDRTRIS</sequence>
<dbReference type="Pfam" id="PF00126">
    <property type="entry name" value="HTH_1"/>
    <property type="match status" value="1"/>
</dbReference>
<dbReference type="PROSITE" id="PS50931">
    <property type="entry name" value="HTH_LYSR"/>
    <property type="match status" value="1"/>
</dbReference>
<comment type="caution">
    <text evidence="6">The sequence shown here is derived from an EMBL/GenBank/DDBJ whole genome shotgun (WGS) entry which is preliminary data.</text>
</comment>
<dbReference type="InterPro" id="IPR036388">
    <property type="entry name" value="WH-like_DNA-bd_sf"/>
</dbReference>
<dbReference type="Proteomes" id="UP000526003">
    <property type="component" value="Unassembled WGS sequence"/>
</dbReference>
<evidence type="ECO:0000313" key="7">
    <source>
        <dbReference type="Proteomes" id="UP000526003"/>
    </source>
</evidence>
<evidence type="ECO:0000313" key="6">
    <source>
        <dbReference type="EMBL" id="MBC2691520.1"/>
    </source>
</evidence>
<dbReference type="AlphaFoldDB" id="A0A7X1GG20"/>
<gene>
    <name evidence="6" type="ORF">H7995_17140</name>
</gene>
<dbReference type="SUPFAM" id="SSF46785">
    <property type="entry name" value="Winged helix' DNA-binding domain"/>
    <property type="match status" value="1"/>
</dbReference>
<evidence type="ECO:0000256" key="2">
    <source>
        <dbReference type="ARBA" id="ARBA00023015"/>
    </source>
</evidence>
<dbReference type="PANTHER" id="PTHR30537:SF74">
    <property type="entry name" value="HTH-TYPE TRANSCRIPTIONAL REGULATOR TRPI"/>
    <property type="match status" value="1"/>
</dbReference>
<name>A0A7X1GG20_9PSED</name>
<keyword evidence="4" id="KW-0804">Transcription</keyword>
<dbReference type="InterPro" id="IPR058163">
    <property type="entry name" value="LysR-type_TF_proteobact-type"/>
</dbReference>
<protein>
    <submittedName>
        <fullName evidence="6">LysR family transcriptional regulator</fullName>
    </submittedName>
</protein>
<dbReference type="GO" id="GO:0003700">
    <property type="term" value="F:DNA-binding transcription factor activity"/>
    <property type="evidence" value="ECO:0007669"/>
    <property type="project" value="InterPro"/>
</dbReference>
<dbReference type="Pfam" id="PF03466">
    <property type="entry name" value="LysR_substrate"/>
    <property type="match status" value="1"/>
</dbReference>
<feature type="domain" description="HTH lysR-type" evidence="5">
    <location>
        <begin position="4"/>
        <end position="61"/>
    </location>
</feature>
<accession>A0A7X1GG20</accession>